<dbReference type="Gene3D" id="3.30.420.300">
    <property type="entry name" value="2-keto-3-deoxy-galactonokinase, substrate binding domain"/>
    <property type="match status" value="1"/>
</dbReference>
<proteinExistence type="predicted"/>
<keyword evidence="2" id="KW-1185">Reference proteome</keyword>
<dbReference type="Gene3D" id="3.30.420.310">
    <property type="entry name" value="2-keto-3-deoxy-galactonokinase, C-terminal domain"/>
    <property type="match status" value="1"/>
</dbReference>
<dbReference type="GO" id="GO:0034194">
    <property type="term" value="P:D-galactonate catabolic process"/>
    <property type="evidence" value="ECO:0007669"/>
    <property type="project" value="InterPro"/>
</dbReference>
<dbReference type="OrthoDB" id="256574at2"/>
<reference evidence="1 2" key="1">
    <citation type="submission" date="2014-03" db="EMBL/GenBank/DDBJ databases">
        <title>Draft Genome Sequence of Actibacterium mucosum KCTC 23349, a Marine Alphaproteobacterium with Complex Ionic Requirements Isolated from Mediterranean Seawater at Malvarrosa Beach, Valencia, Spain.</title>
        <authorList>
            <person name="Arahal D.R."/>
            <person name="Shao Z."/>
            <person name="Lai Q."/>
            <person name="Pujalte M.J."/>
        </authorList>
    </citation>
    <scope>NUCLEOTIDE SEQUENCE [LARGE SCALE GENOMIC DNA]</scope>
    <source>
        <strain evidence="1 2">KCTC 23349</strain>
    </source>
</reference>
<dbReference type="AlphaFoldDB" id="A0A037ZKJ4"/>
<dbReference type="EMBL" id="JFKE01000004">
    <property type="protein sequence ID" value="KAJ55336.1"/>
    <property type="molecule type" value="Genomic_DNA"/>
</dbReference>
<keyword evidence="1" id="KW-0808">Transferase</keyword>
<dbReference type="Proteomes" id="UP000026249">
    <property type="component" value="Unassembled WGS sequence"/>
</dbReference>
<dbReference type="InterPro" id="IPR042257">
    <property type="entry name" value="DGOK_C"/>
</dbReference>
<sequence>MADGSGHITWIAADWGTSNLRVWLMGPGPKPLVSLEAHTGAGSLTRDGFEGALLDLVGPYLPESGHIPVMVCGMAGSRQGWAEAAYHTVPCKPPGFDDAVPVDCTDPRLQVRILPGVKQTKPADVMRGEETQIAGFLSENNKFDGVLCLPGTHTKWVHISAEEIVTFQTFMTGEMFALLSEKSMLRHSVAKGGHDAGAFAEGLSDAMRRPQAVAAQLFNIRAATLVADMAPGAARGRLSGLLIGLELMATRPYWLGQNVVLIGADALSEIYREALSSQGVVAQMADANTCVLNGLRAAYETMQETTA</sequence>
<protein>
    <submittedName>
        <fullName evidence="1">2-keto-3-deoxy-galactonokinase</fullName>
    </submittedName>
</protein>
<dbReference type="Pfam" id="PF05035">
    <property type="entry name" value="DGOK"/>
    <property type="match status" value="1"/>
</dbReference>
<accession>A0A037ZKJ4</accession>
<dbReference type="STRING" id="1454373.ACMU_11615"/>
<dbReference type="InterPro" id="IPR042258">
    <property type="entry name" value="DGOK_N"/>
</dbReference>
<dbReference type="InterPro" id="IPR007729">
    <property type="entry name" value="DGOK"/>
</dbReference>
<name>A0A037ZKJ4_9RHOB</name>
<dbReference type="GO" id="GO:0008671">
    <property type="term" value="F:2-dehydro-3-deoxygalactonokinase activity"/>
    <property type="evidence" value="ECO:0007669"/>
    <property type="project" value="InterPro"/>
</dbReference>
<keyword evidence="1" id="KW-0418">Kinase</keyword>
<evidence type="ECO:0000313" key="2">
    <source>
        <dbReference type="Proteomes" id="UP000026249"/>
    </source>
</evidence>
<evidence type="ECO:0000313" key="1">
    <source>
        <dbReference type="EMBL" id="KAJ55336.1"/>
    </source>
</evidence>
<comment type="caution">
    <text evidence="1">The sequence shown here is derived from an EMBL/GenBank/DDBJ whole genome shotgun (WGS) entry which is preliminary data.</text>
</comment>
<gene>
    <name evidence="1" type="ORF">ACMU_11615</name>
</gene>
<organism evidence="1 2">
    <name type="scientific">Actibacterium mucosum KCTC 23349</name>
    <dbReference type="NCBI Taxonomy" id="1454373"/>
    <lineage>
        <taxon>Bacteria</taxon>
        <taxon>Pseudomonadati</taxon>
        <taxon>Pseudomonadota</taxon>
        <taxon>Alphaproteobacteria</taxon>
        <taxon>Rhodobacterales</taxon>
        <taxon>Roseobacteraceae</taxon>
        <taxon>Actibacterium</taxon>
    </lineage>
</organism>
<dbReference type="RefSeq" id="WP_035259066.1">
    <property type="nucleotide sequence ID" value="NZ_JFKE01000004.1"/>
</dbReference>